<proteinExistence type="inferred from homology"/>
<evidence type="ECO:0000256" key="2">
    <source>
        <dbReference type="ARBA" id="ARBA00022448"/>
    </source>
</evidence>
<sequence>MKQFGIAVAILLATVVAACGGDDGEGAAKNASTDGGEKAAKLEGSISVWIMDPGSPKIQGVVKQYGTDFEAAHPGTKVDIQFVPWAQAHDKFVTAIAGGKVPDVAEMGTTWTPEFADQGALLEQPEIAKDDYVSSLVDAATLDGKVYGKPWYAGARSLIYRKDLLEKAGVEPPKTWDDMEAAAKAIKAKDKGVYPVGFTGLSEHMYLPTIWQAGGEIATQDGDTWKSALNSPEAAQALDWYASFYKDGYVPKAAIGWEEPDAQTAFINGDIAMLIAGGWGYNSIIATKPELEEKIGTALTPTGPSGKGTAFAGGSHLVQFTESGNHDLGAAFVDFMLEPDQLNKFTSEIGFLPGTTAGIQASGYLEDEQRKPFAEQLLNASAVYPPSPKWGGLEGANIFDGQIQKVMKGEETGQQAAANLATKMDEEFAG</sequence>
<dbReference type="Pfam" id="PF01547">
    <property type="entry name" value="SBP_bac_1"/>
    <property type="match status" value="1"/>
</dbReference>
<evidence type="ECO:0000256" key="4">
    <source>
        <dbReference type="ARBA" id="ARBA00022729"/>
    </source>
</evidence>
<comment type="similarity">
    <text evidence="1">Belongs to the bacterial solute-binding protein 1 family.</text>
</comment>
<dbReference type="GO" id="GO:0015144">
    <property type="term" value="F:carbohydrate transmembrane transporter activity"/>
    <property type="evidence" value="ECO:0007669"/>
    <property type="project" value="InterPro"/>
</dbReference>
<evidence type="ECO:0000256" key="5">
    <source>
        <dbReference type="SAM" id="SignalP"/>
    </source>
</evidence>
<dbReference type="GO" id="GO:0015768">
    <property type="term" value="P:maltose transport"/>
    <property type="evidence" value="ECO:0007669"/>
    <property type="project" value="TreeGrafter"/>
</dbReference>
<comment type="caution">
    <text evidence="6">The sequence shown here is derived from an EMBL/GenBank/DDBJ whole genome shotgun (WGS) entry which is preliminary data.</text>
</comment>
<feature type="signal peptide" evidence="5">
    <location>
        <begin position="1"/>
        <end position="20"/>
    </location>
</feature>
<keyword evidence="3" id="KW-0762">Sugar transport</keyword>
<protein>
    <submittedName>
        <fullName evidence="6">Carbohydrate ABC transporter substrate-binding protein (CUT1 family)</fullName>
    </submittedName>
</protein>
<evidence type="ECO:0000256" key="1">
    <source>
        <dbReference type="ARBA" id="ARBA00008520"/>
    </source>
</evidence>
<dbReference type="AlphaFoldDB" id="A0A660L156"/>
<accession>A0A660L156</accession>
<dbReference type="PRINTS" id="PR00181">
    <property type="entry name" value="MALTOSEBP"/>
</dbReference>
<dbReference type="Gene3D" id="3.40.190.10">
    <property type="entry name" value="Periplasmic binding protein-like II"/>
    <property type="match status" value="2"/>
</dbReference>
<dbReference type="OrthoDB" id="2507686at2"/>
<dbReference type="GO" id="GO:0055052">
    <property type="term" value="C:ATP-binding cassette (ABC) transporter complex, substrate-binding subunit-containing"/>
    <property type="evidence" value="ECO:0007669"/>
    <property type="project" value="TreeGrafter"/>
</dbReference>
<dbReference type="RefSeq" id="WP_121256517.1">
    <property type="nucleotide sequence ID" value="NZ_RBIL01000002.1"/>
</dbReference>
<dbReference type="PANTHER" id="PTHR30061">
    <property type="entry name" value="MALTOSE-BINDING PERIPLASMIC PROTEIN"/>
    <property type="match status" value="1"/>
</dbReference>
<dbReference type="PROSITE" id="PS51257">
    <property type="entry name" value="PROKAR_LIPOPROTEIN"/>
    <property type="match status" value="1"/>
</dbReference>
<dbReference type="SUPFAM" id="SSF53850">
    <property type="entry name" value="Periplasmic binding protein-like II"/>
    <property type="match status" value="1"/>
</dbReference>
<dbReference type="InterPro" id="IPR006059">
    <property type="entry name" value="SBP"/>
</dbReference>
<evidence type="ECO:0000256" key="3">
    <source>
        <dbReference type="ARBA" id="ARBA00022597"/>
    </source>
</evidence>
<dbReference type="PANTHER" id="PTHR30061:SF50">
    <property type="entry name" value="MALTOSE_MALTODEXTRIN-BINDING PERIPLASMIC PROTEIN"/>
    <property type="match status" value="1"/>
</dbReference>
<evidence type="ECO:0000313" key="7">
    <source>
        <dbReference type="Proteomes" id="UP000278962"/>
    </source>
</evidence>
<dbReference type="Proteomes" id="UP000278962">
    <property type="component" value="Unassembled WGS sequence"/>
</dbReference>
<organism evidence="6 7">
    <name type="scientific">Solirubrobacter pauli</name>
    <dbReference type="NCBI Taxonomy" id="166793"/>
    <lineage>
        <taxon>Bacteria</taxon>
        <taxon>Bacillati</taxon>
        <taxon>Actinomycetota</taxon>
        <taxon>Thermoleophilia</taxon>
        <taxon>Solirubrobacterales</taxon>
        <taxon>Solirubrobacteraceae</taxon>
        <taxon>Solirubrobacter</taxon>
    </lineage>
</organism>
<dbReference type="GO" id="GO:0042956">
    <property type="term" value="P:maltodextrin transmembrane transport"/>
    <property type="evidence" value="ECO:0007669"/>
    <property type="project" value="TreeGrafter"/>
</dbReference>
<dbReference type="EMBL" id="RBIL01000002">
    <property type="protein sequence ID" value="RKQ87721.1"/>
    <property type="molecule type" value="Genomic_DNA"/>
</dbReference>
<reference evidence="6 7" key="1">
    <citation type="submission" date="2018-10" db="EMBL/GenBank/DDBJ databases">
        <title>Genomic Encyclopedia of Archaeal and Bacterial Type Strains, Phase II (KMG-II): from individual species to whole genera.</title>
        <authorList>
            <person name="Goeker M."/>
        </authorList>
    </citation>
    <scope>NUCLEOTIDE SEQUENCE [LARGE SCALE GENOMIC DNA]</scope>
    <source>
        <strain evidence="6 7">DSM 14954</strain>
    </source>
</reference>
<gene>
    <name evidence="6" type="ORF">C8N24_5749</name>
</gene>
<feature type="chain" id="PRO_5038765673" evidence="5">
    <location>
        <begin position="21"/>
        <end position="430"/>
    </location>
</feature>
<keyword evidence="7" id="KW-1185">Reference proteome</keyword>
<keyword evidence="4 5" id="KW-0732">Signal</keyword>
<dbReference type="InterPro" id="IPR006060">
    <property type="entry name" value="Maltose/Cyclodextrin-bd"/>
</dbReference>
<keyword evidence="2" id="KW-0813">Transport</keyword>
<name>A0A660L156_9ACTN</name>
<dbReference type="GO" id="GO:1901982">
    <property type="term" value="F:maltose binding"/>
    <property type="evidence" value="ECO:0007669"/>
    <property type="project" value="TreeGrafter"/>
</dbReference>
<evidence type="ECO:0000313" key="6">
    <source>
        <dbReference type="EMBL" id="RKQ87721.1"/>
    </source>
</evidence>